<evidence type="ECO:0000256" key="5">
    <source>
        <dbReference type="ARBA" id="ARBA00023004"/>
    </source>
</evidence>
<dbReference type="PANTHER" id="PTHR30176">
    <property type="entry name" value="FERREDOXIN-TYPE PROTEIN NAPH"/>
    <property type="match status" value="1"/>
</dbReference>
<evidence type="ECO:0000256" key="1">
    <source>
        <dbReference type="ARBA" id="ARBA00022448"/>
    </source>
</evidence>
<dbReference type="AlphaFoldDB" id="A0A0B3BZA7"/>
<feature type="transmembrane region" description="Helical" evidence="7">
    <location>
        <begin position="38"/>
        <end position="58"/>
    </location>
</feature>
<dbReference type="GO" id="GO:0051539">
    <property type="term" value="F:4 iron, 4 sulfur cluster binding"/>
    <property type="evidence" value="ECO:0007669"/>
    <property type="project" value="UniProtKB-KW"/>
</dbReference>
<gene>
    <name evidence="9" type="ORF">PT85_02255</name>
</gene>
<dbReference type="PROSITE" id="PS51379">
    <property type="entry name" value="4FE4S_FER_2"/>
    <property type="match status" value="1"/>
</dbReference>
<dbReference type="PANTHER" id="PTHR30176:SF3">
    <property type="entry name" value="FERREDOXIN-TYPE PROTEIN NAPH"/>
    <property type="match status" value="1"/>
</dbReference>
<evidence type="ECO:0000256" key="7">
    <source>
        <dbReference type="SAM" id="Phobius"/>
    </source>
</evidence>
<dbReference type="NCBIfam" id="TIGR02745">
    <property type="entry name" value="ccoG_rdxA_fixG"/>
    <property type="match status" value="1"/>
</dbReference>
<feature type="domain" description="4Fe-4S ferredoxin-type" evidence="8">
    <location>
        <begin position="256"/>
        <end position="285"/>
    </location>
</feature>
<dbReference type="InterPro" id="IPR017900">
    <property type="entry name" value="4Fe4S_Fe_S_CS"/>
</dbReference>
<dbReference type="GO" id="GO:0046872">
    <property type="term" value="F:metal ion binding"/>
    <property type="evidence" value="ECO:0007669"/>
    <property type="project" value="UniProtKB-KW"/>
</dbReference>
<evidence type="ECO:0000256" key="6">
    <source>
        <dbReference type="ARBA" id="ARBA00023014"/>
    </source>
</evidence>
<evidence type="ECO:0000313" key="9">
    <source>
        <dbReference type="EMBL" id="KHO66416.1"/>
    </source>
</evidence>
<dbReference type="PROSITE" id="PS00198">
    <property type="entry name" value="4FE4S_FER_1"/>
    <property type="match status" value="1"/>
</dbReference>
<dbReference type="Proteomes" id="UP000030980">
    <property type="component" value="Unassembled WGS sequence"/>
</dbReference>
<dbReference type="STRING" id="706570.PT85_02255"/>
<dbReference type="RefSeq" id="WP_039605813.1">
    <property type="nucleotide sequence ID" value="NZ_FMUP01000005.1"/>
</dbReference>
<keyword evidence="3" id="KW-0479">Metal-binding</keyword>
<keyword evidence="4" id="KW-0249">Electron transport</keyword>
<dbReference type="InterPro" id="IPR013783">
    <property type="entry name" value="Ig-like_fold"/>
</dbReference>
<protein>
    <submittedName>
        <fullName evidence="9">(Fe-S)-binding protein</fullName>
    </submittedName>
</protein>
<dbReference type="SUPFAM" id="SSF54862">
    <property type="entry name" value="4Fe-4S ferredoxins"/>
    <property type="match status" value="1"/>
</dbReference>
<dbReference type="InterPro" id="IPR009051">
    <property type="entry name" value="Helical_ferredxn"/>
</dbReference>
<evidence type="ECO:0000256" key="3">
    <source>
        <dbReference type="ARBA" id="ARBA00022723"/>
    </source>
</evidence>
<dbReference type="Pfam" id="PF13746">
    <property type="entry name" value="Fer4_18"/>
    <property type="match status" value="1"/>
</dbReference>
<organism evidence="9 10">
    <name type="scientific">Pseudomonas flexibilis</name>
    <dbReference type="NCBI Taxonomy" id="706570"/>
    <lineage>
        <taxon>Bacteria</taxon>
        <taxon>Pseudomonadati</taxon>
        <taxon>Pseudomonadota</taxon>
        <taxon>Gammaproteobacteria</taxon>
        <taxon>Pseudomonadales</taxon>
        <taxon>Pseudomonadaceae</taxon>
        <taxon>Pseudomonas</taxon>
    </lineage>
</organism>
<keyword evidence="2" id="KW-0004">4Fe-4S</keyword>
<reference evidence="9 10" key="1">
    <citation type="submission" date="2014-11" db="EMBL/GenBank/DDBJ databases">
        <title>Genome sequence of Pseudomonas tuomuerensis JCM 14085.</title>
        <authorList>
            <person name="Shin S.-K."/>
            <person name="Yi H."/>
        </authorList>
    </citation>
    <scope>NUCLEOTIDE SEQUENCE [LARGE SCALE GENOMIC DNA]</scope>
    <source>
        <strain evidence="9 10">JCM 14085</strain>
    </source>
</reference>
<keyword evidence="7" id="KW-0812">Transmembrane</keyword>
<dbReference type="GO" id="GO:0005886">
    <property type="term" value="C:plasma membrane"/>
    <property type="evidence" value="ECO:0007669"/>
    <property type="project" value="TreeGrafter"/>
</dbReference>
<keyword evidence="5" id="KW-0408">Iron</keyword>
<keyword evidence="7" id="KW-0472">Membrane</keyword>
<evidence type="ECO:0000259" key="8">
    <source>
        <dbReference type="PROSITE" id="PS51379"/>
    </source>
</evidence>
<feature type="transmembrane region" description="Helical" evidence="7">
    <location>
        <begin position="334"/>
        <end position="353"/>
    </location>
</feature>
<comment type="caution">
    <text evidence="9">The sequence shown here is derived from an EMBL/GenBank/DDBJ whole genome shotgun (WGS) entry which is preliminary data.</text>
</comment>
<dbReference type="InterPro" id="IPR014116">
    <property type="entry name" value="Cyt_c_oxidase_cbb3_FixG"/>
</dbReference>
<dbReference type="OrthoDB" id="9811700at2"/>
<keyword evidence="1" id="KW-0813">Transport</keyword>
<evidence type="ECO:0000313" key="10">
    <source>
        <dbReference type="Proteomes" id="UP000030980"/>
    </source>
</evidence>
<dbReference type="Gene3D" id="2.60.40.10">
    <property type="entry name" value="Immunoglobulins"/>
    <property type="match status" value="1"/>
</dbReference>
<dbReference type="InterPro" id="IPR032879">
    <property type="entry name" value="FixG_C"/>
</dbReference>
<sequence length="466" mass="52480">MNERIPARVIETIDPGKPARPLEGAIHTRSFTGSYRTLRMLGSGFLFLLFFGIVWLTWNDRQAVLWDLANRQFHIFAATFLPQDFILLSALLIICAFGLFFITVAAGRVWCGYTCPQSVWTWVFMWVEKVTEGDRNQRIKLDAAPWSWNKLRKRGAKHGLWLGISLVTGLTFVGYFTPIRGLLQDLLELRLLDAGVLWVVGFAAATYLNAGCLREKVCRDMCPYSRFQSVMFDRDTLLIAYDSARGEPRGARRKDSEPRAAGLGDCIDCTLCVQVCPTGIDIRDGLQLECIGCGACIDACDTVMDKLGYARGLVRYTSERELDGGRTRWLRPRLVGYAIALSVMIALFIWALAARPLLSLDVTRDRGLFRENTEGQIENIYRLKLINKTQSPARYQLALDAGDALRLNAPAEFRLAAGEILDIPVSITRVSDRGQGMTTEIRFALRDLDHPERRIDTPSTFIAPQR</sequence>
<keyword evidence="10" id="KW-1185">Reference proteome</keyword>
<feature type="transmembrane region" description="Helical" evidence="7">
    <location>
        <begin position="85"/>
        <end position="106"/>
    </location>
</feature>
<keyword evidence="6" id="KW-0411">Iron-sulfur</keyword>
<dbReference type="Pfam" id="PF11614">
    <property type="entry name" value="FixG_C"/>
    <property type="match status" value="1"/>
</dbReference>
<accession>A0A0B3BZA7</accession>
<dbReference type="InterPro" id="IPR051684">
    <property type="entry name" value="Electron_Trans/Redox"/>
</dbReference>
<evidence type="ECO:0000256" key="4">
    <source>
        <dbReference type="ARBA" id="ARBA00022982"/>
    </source>
</evidence>
<dbReference type="EMBL" id="JTAK01000001">
    <property type="protein sequence ID" value="KHO66416.1"/>
    <property type="molecule type" value="Genomic_DNA"/>
</dbReference>
<evidence type="ECO:0000256" key="2">
    <source>
        <dbReference type="ARBA" id="ARBA00022485"/>
    </source>
</evidence>
<feature type="transmembrane region" description="Helical" evidence="7">
    <location>
        <begin position="189"/>
        <end position="210"/>
    </location>
</feature>
<feature type="transmembrane region" description="Helical" evidence="7">
    <location>
        <begin position="159"/>
        <end position="177"/>
    </location>
</feature>
<keyword evidence="7" id="KW-1133">Transmembrane helix</keyword>
<dbReference type="InterPro" id="IPR017896">
    <property type="entry name" value="4Fe4S_Fe-S-bd"/>
</dbReference>
<name>A0A0B3BZA7_9PSED</name>
<dbReference type="Gene3D" id="1.10.1060.10">
    <property type="entry name" value="Alpha-helical ferredoxin"/>
    <property type="match status" value="1"/>
</dbReference>
<proteinExistence type="predicted"/>